<comment type="caution">
    <text evidence="1">The sequence shown here is derived from an EMBL/GenBank/DDBJ whole genome shotgun (WGS) entry which is preliminary data.</text>
</comment>
<protein>
    <submittedName>
        <fullName evidence="1">Uncharacterized protein</fullName>
    </submittedName>
</protein>
<organism evidence="1 2">
    <name type="scientific">Phytophthora infestans</name>
    <name type="common">Potato late blight agent</name>
    <name type="synonym">Botrytis infestans</name>
    <dbReference type="NCBI Taxonomy" id="4787"/>
    <lineage>
        <taxon>Eukaryota</taxon>
        <taxon>Sar</taxon>
        <taxon>Stramenopiles</taxon>
        <taxon>Oomycota</taxon>
        <taxon>Peronosporomycetes</taxon>
        <taxon>Peronosporales</taxon>
        <taxon>Peronosporaceae</taxon>
        <taxon>Phytophthora</taxon>
    </lineage>
</organism>
<gene>
    <name evidence="1" type="ORF">GN958_ATG03307</name>
</gene>
<dbReference type="AlphaFoldDB" id="A0A8S9V5Z7"/>
<sequence length="109" mass="11890">VGELATTEAYVVAVNAEGKPCVWVLDSEKVANLMMWLLVNKLLEDVALASVDNESSNLPVHVSLVASAIWRKSYFCKKVNILGNTLLSNISIRQRGSKHSSPSTNIFTS</sequence>
<feature type="non-terminal residue" evidence="1">
    <location>
        <position position="109"/>
    </location>
</feature>
<dbReference type="Proteomes" id="UP000704712">
    <property type="component" value="Unassembled WGS sequence"/>
</dbReference>
<evidence type="ECO:0000313" key="2">
    <source>
        <dbReference type="Proteomes" id="UP000704712"/>
    </source>
</evidence>
<proteinExistence type="predicted"/>
<accession>A0A8S9V5Z7</accession>
<reference evidence="1" key="1">
    <citation type="submission" date="2020-03" db="EMBL/GenBank/DDBJ databases">
        <title>Hybrid Assembly of Korean Phytophthora infestans isolates.</title>
        <authorList>
            <person name="Prokchorchik M."/>
            <person name="Lee Y."/>
            <person name="Seo J."/>
            <person name="Cho J.-H."/>
            <person name="Park Y.-E."/>
            <person name="Jang D.-C."/>
            <person name="Im J.-S."/>
            <person name="Choi J.-G."/>
            <person name="Park H.-J."/>
            <person name="Lee G.-B."/>
            <person name="Lee Y.-G."/>
            <person name="Hong S.-Y."/>
            <person name="Cho K."/>
            <person name="Sohn K.H."/>
        </authorList>
    </citation>
    <scope>NUCLEOTIDE SEQUENCE</scope>
    <source>
        <strain evidence="1">KR_2_A2</strain>
    </source>
</reference>
<name>A0A8S9V5Z7_PHYIN</name>
<dbReference type="EMBL" id="JAACNO010000455">
    <property type="protein sequence ID" value="KAF4147537.1"/>
    <property type="molecule type" value="Genomic_DNA"/>
</dbReference>
<evidence type="ECO:0000313" key="1">
    <source>
        <dbReference type="EMBL" id="KAF4147537.1"/>
    </source>
</evidence>